<dbReference type="PROSITE" id="PS50234">
    <property type="entry name" value="VWFA"/>
    <property type="match status" value="1"/>
</dbReference>
<dbReference type="Gene3D" id="1.10.8.80">
    <property type="entry name" value="Magnesium chelatase subunit I, C-Terminal domain"/>
    <property type="match status" value="1"/>
</dbReference>
<comment type="similarity">
    <text evidence="1">Belongs to the Mg-chelatase subunits D/I family.</text>
</comment>
<feature type="region of interest" description="Disordered" evidence="2">
    <location>
        <begin position="327"/>
        <end position="360"/>
    </location>
</feature>
<dbReference type="Gene3D" id="3.40.50.410">
    <property type="entry name" value="von Willebrand factor, type A domain"/>
    <property type="match status" value="1"/>
</dbReference>
<dbReference type="InterPro" id="IPR041702">
    <property type="entry name" value="BchD/ChlD_VWA"/>
</dbReference>
<feature type="compositionally biased region" description="Low complexity" evidence="2">
    <location>
        <begin position="348"/>
        <end position="360"/>
    </location>
</feature>
<dbReference type="InterPro" id="IPR036465">
    <property type="entry name" value="vWFA_dom_sf"/>
</dbReference>
<feature type="compositionally biased region" description="Acidic residues" evidence="2">
    <location>
        <begin position="274"/>
        <end position="283"/>
    </location>
</feature>
<dbReference type="InterPro" id="IPR041628">
    <property type="entry name" value="ChlI/MoxR_AAA_lid"/>
</dbReference>
<evidence type="ECO:0000256" key="2">
    <source>
        <dbReference type="SAM" id="MobiDB-lite"/>
    </source>
</evidence>
<keyword evidence="5" id="KW-1185">Reference proteome</keyword>
<evidence type="ECO:0000313" key="5">
    <source>
        <dbReference type="Proteomes" id="UP000268016"/>
    </source>
</evidence>
<dbReference type="InterPro" id="IPR002035">
    <property type="entry name" value="VWF_A"/>
</dbReference>
<name>A0A3N2R6N3_9RHOB</name>
<dbReference type="SUPFAM" id="SSF53300">
    <property type="entry name" value="vWA-like"/>
    <property type="match status" value="1"/>
</dbReference>
<accession>A0A3N2R6N3</accession>
<dbReference type="OrthoDB" id="9775079at2"/>
<organism evidence="4 5">
    <name type="scientific">Histidinibacterium lentulum</name>
    <dbReference type="NCBI Taxonomy" id="2480588"/>
    <lineage>
        <taxon>Bacteria</taxon>
        <taxon>Pseudomonadati</taxon>
        <taxon>Pseudomonadota</taxon>
        <taxon>Alphaproteobacteria</taxon>
        <taxon>Rhodobacterales</taxon>
        <taxon>Paracoccaceae</taxon>
        <taxon>Histidinibacterium</taxon>
    </lineage>
</organism>
<proteinExistence type="inferred from homology"/>
<dbReference type="Pfam" id="PF17863">
    <property type="entry name" value="AAA_lid_2"/>
    <property type="match status" value="1"/>
</dbReference>
<dbReference type="PANTHER" id="PTHR43473:SF2">
    <property type="entry name" value="MAGNESIUM-CHELATASE SUBUNIT CHLD, CHLOROPLASTIC"/>
    <property type="match status" value="1"/>
</dbReference>
<dbReference type="NCBIfam" id="NF009943">
    <property type="entry name" value="PRK13406.1"/>
    <property type="match status" value="1"/>
</dbReference>
<feature type="domain" description="VWFA" evidence="3">
    <location>
        <begin position="407"/>
        <end position="587"/>
    </location>
</feature>
<evidence type="ECO:0000259" key="3">
    <source>
        <dbReference type="PROSITE" id="PS50234"/>
    </source>
</evidence>
<sequence>MSGRWRRWRCGTGCGAIRWTRPEAVRGCSASWRTCLPDLASPAFRAALALDLLGVDPGLGGLVIRARQGPVRAALLERLDRLPLPRHRLHPQVTDEALYGGLDLAATLAAGRMVQEQGLLSEPSALVMAMAERCSSGLTARLAGCLDEGRGHVLIALDEGADAEEACPEALIDRVAFQVELSQVSPLALDFGEERDLDAARARLDAMPVTVDLHRQVTELAAAFGIASLRAPLFTLRAARALAALWECEADAEVVQAACALTLSHRATQVPGAPEEEPAEEPPPEPSEGSDGGAKDNEMLELPQELLIEAVQALLPPDLMARIRSRTLRGGHGSGAGAARKGNRRGRPLPSRPGRPGSGVRVDLVATLRTAAPWQRLRAQQAPGREGLHIRASDIRVKRFEDKSDRLLVFLVDASGSAALARLAEAKGAIELLLGEAYARRDHVSLVAFRGTGAEVLLPPTRSLVQTKRRLAELPGGGGTPLAAGLQAAMGEAMAARRRGMAPTICLLTDGRANIALDGSANRAQAAEDARRVGRAARLAGAEALVLDCGIRAEPGLKALAAAMDAPYLALPRADARRLSRAVGAALGD</sequence>
<dbReference type="PANTHER" id="PTHR43473">
    <property type="entry name" value="MAGNESIUM-CHELATASE SUBUNIT CHLD, CHLOROPLASTIC"/>
    <property type="match status" value="1"/>
</dbReference>
<comment type="caution">
    <text evidence="4">The sequence shown here is derived from an EMBL/GenBank/DDBJ whole genome shotgun (WGS) entry which is preliminary data.</text>
</comment>
<gene>
    <name evidence="4" type="ORF">EAT49_07605</name>
</gene>
<evidence type="ECO:0000313" key="4">
    <source>
        <dbReference type="EMBL" id="ROU03145.1"/>
    </source>
</evidence>
<dbReference type="SMART" id="SM00327">
    <property type="entry name" value="VWA"/>
    <property type="match status" value="1"/>
</dbReference>
<protein>
    <submittedName>
        <fullName evidence="4">Magnesium chelatase subunit D</fullName>
    </submittedName>
</protein>
<dbReference type="Proteomes" id="UP000268016">
    <property type="component" value="Unassembled WGS sequence"/>
</dbReference>
<dbReference type="AlphaFoldDB" id="A0A3N2R6N3"/>
<evidence type="ECO:0000256" key="1">
    <source>
        <dbReference type="ARBA" id="ARBA00005799"/>
    </source>
</evidence>
<dbReference type="EMBL" id="RDRB01000003">
    <property type="protein sequence ID" value="ROU03145.1"/>
    <property type="molecule type" value="Genomic_DNA"/>
</dbReference>
<dbReference type="CDD" id="cd01451">
    <property type="entry name" value="vWA_Magnesium_chelatase"/>
    <property type="match status" value="1"/>
</dbReference>
<reference evidence="4 5" key="1">
    <citation type="submission" date="2018-10" db="EMBL/GenBank/DDBJ databases">
        <title>Histidinibacterium lentulum gen. nov., sp. nov., a marine bacterium from the culture broth of Picochlorum sp. 122.</title>
        <authorList>
            <person name="Wang G."/>
        </authorList>
    </citation>
    <scope>NUCLEOTIDE SEQUENCE [LARGE SCALE GENOMIC DNA]</scope>
    <source>
        <strain evidence="4 5">B17</strain>
    </source>
</reference>
<feature type="region of interest" description="Disordered" evidence="2">
    <location>
        <begin position="268"/>
        <end position="296"/>
    </location>
</feature>
<dbReference type="Pfam" id="PF13519">
    <property type="entry name" value="VWA_2"/>
    <property type="match status" value="1"/>
</dbReference>